<dbReference type="SUPFAM" id="SSF52047">
    <property type="entry name" value="RNI-like"/>
    <property type="match status" value="1"/>
</dbReference>
<keyword evidence="4" id="KW-0418">Kinase</keyword>
<protein>
    <submittedName>
        <fullName evidence="4">Kinase domain protein</fullName>
    </submittedName>
</protein>
<sequence length="1064" mass="119580">MSNKVQQELVETISKKIFKECLIQRPSIKELVKLIFSQKKYFQNFEYLSSGAYSLVLKAYNSKQKRQVALKFLGSSNEEDNNGIESLKKEYELLQKFSKSQFLVNVYDCFYLMEEQEDKDDDGNNIVVQTGVKSFFVMEMELCEYNLKQLLDILRKQQVPPEKEIKEIIAIQMIEGLNNLHVKNIMHRDIKPQNFLVCSSQEYGFSIKLCDLGFASALSKSKSFVSKKGTDAYFAPEVEQGKSRIQSDLFSLGLVLLELDNLKTLNENWIDFETKKYLFDGQEIPNEKYEIDKKSNIYKIAQICLKHRYLDRTTAGELLSQLIQMHVQPLKFLLTSMIIEQQIPKQAQQMLDKNNQSQNEMHNQFDKDAQQILDNTNEKILQKDSCAQFTKVEILSNLLKSLYQHQKYQNDFQILSFGNYGMVLATKKAMLNKEIVLKIQKIEDEQLIQNEISIMQKLKEPLVVQLYDSYIIENTLGPDRYSVFELEKCSCSLDEYLERSNKDGQINEDDRFQIAIQIIDSVNYIHSFNIIHRDIKPENFLVYLDGKQAEIKLCDFGLSAQIPDNSDSIQTIEPIGNFGYSAPEILNKKDNELKIYTKKSDSYSVGLLLALLDNYQVLKTNTSLNFALMTQKQLDQPFEKSNILINKNSQIYKFINLLVVSDSYQRASLYDIVEKSDITFFSNSKKTKLILQKTLLMQNDKQLEQNKTIVIFYRKDLNKIYNHNIVKIHLSGCIIGIGAQVAKDIGTGIAQSQNITSLTINLGYNSIGDVGAKDLGTGIAQSQNITSLTLDLHYNIIGAQGAKDLGTRIAQSQNITSLTLNLGYNNIGAQGAKDLGTGIAQSQNITCLTLDLSGNIICAQGAKDLGTGIAQSQNITSLTLDLSCNSIGDKGAKDLGTGIEQSQNITSLTLDLSCNSIGDKGAKDLGTGIAQSQNITSLTLNLGGNIIDDEGAKDLGTGIAQCKNITSLTLDLRDNYIGDVGAKDLGTGIAQSQNITSLTLNLGLNSICDEGAKDLGTGIAQSQNITSLKLNLCNNKIINLQKYQFEEQLRNQLKKQEVKINIYF</sequence>
<keyword evidence="1" id="KW-0433">Leucine-rich repeat</keyword>
<feature type="domain" description="Protein kinase" evidence="3">
    <location>
        <begin position="409"/>
        <end position="681"/>
    </location>
</feature>
<proteinExistence type="predicted"/>
<dbReference type="InterPro" id="IPR000719">
    <property type="entry name" value="Prot_kinase_dom"/>
</dbReference>
<dbReference type="SMART" id="SM00368">
    <property type="entry name" value="LRR_RI"/>
    <property type="match status" value="10"/>
</dbReference>
<evidence type="ECO:0000259" key="3">
    <source>
        <dbReference type="PROSITE" id="PS50011"/>
    </source>
</evidence>
<dbReference type="GeneID" id="7823758"/>
<dbReference type="InterPro" id="IPR032675">
    <property type="entry name" value="LRR_dom_sf"/>
</dbReference>
<dbReference type="Gene3D" id="3.80.10.10">
    <property type="entry name" value="Ribonuclease Inhibitor"/>
    <property type="match status" value="4"/>
</dbReference>
<keyword evidence="2" id="KW-0677">Repeat</keyword>
<organism evidence="4 5">
    <name type="scientific">Tetrahymena thermophila (strain SB210)</name>
    <dbReference type="NCBI Taxonomy" id="312017"/>
    <lineage>
        <taxon>Eukaryota</taxon>
        <taxon>Sar</taxon>
        <taxon>Alveolata</taxon>
        <taxon>Ciliophora</taxon>
        <taxon>Intramacronucleata</taxon>
        <taxon>Oligohymenophorea</taxon>
        <taxon>Hymenostomatida</taxon>
        <taxon>Tetrahymenina</taxon>
        <taxon>Tetrahymenidae</taxon>
        <taxon>Tetrahymena</taxon>
    </lineage>
</organism>
<dbReference type="OrthoDB" id="354678at2759"/>
<dbReference type="SMART" id="SM00220">
    <property type="entry name" value="S_TKc"/>
    <property type="match status" value="2"/>
</dbReference>
<evidence type="ECO:0000256" key="1">
    <source>
        <dbReference type="ARBA" id="ARBA00022614"/>
    </source>
</evidence>
<dbReference type="InParanoid" id="Q229A3"/>
<reference evidence="5" key="1">
    <citation type="journal article" date="2006" name="PLoS Biol.">
        <title>Macronuclear genome sequence of the ciliate Tetrahymena thermophila, a model eukaryote.</title>
        <authorList>
            <person name="Eisen J.A."/>
            <person name="Coyne R.S."/>
            <person name="Wu M."/>
            <person name="Wu D."/>
            <person name="Thiagarajan M."/>
            <person name="Wortman J.R."/>
            <person name="Badger J.H."/>
            <person name="Ren Q."/>
            <person name="Amedeo P."/>
            <person name="Jones K.M."/>
            <person name="Tallon L.J."/>
            <person name="Delcher A.L."/>
            <person name="Salzberg S.L."/>
            <person name="Silva J.C."/>
            <person name="Haas B.J."/>
            <person name="Majoros W.H."/>
            <person name="Farzad M."/>
            <person name="Carlton J.M."/>
            <person name="Smith R.K. Jr."/>
            <person name="Garg J."/>
            <person name="Pearlman R.E."/>
            <person name="Karrer K.M."/>
            <person name="Sun L."/>
            <person name="Manning G."/>
            <person name="Elde N.C."/>
            <person name="Turkewitz A.P."/>
            <person name="Asai D.J."/>
            <person name="Wilkes D.E."/>
            <person name="Wang Y."/>
            <person name="Cai H."/>
            <person name="Collins K."/>
            <person name="Stewart B.A."/>
            <person name="Lee S.R."/>
            <person name="Wilamowska K."/>
            <person name="Weinberg Z."/>
            <person name="Ruzzo W.L."/>
            <person name="Wloga D."/>
            <person name="Gaertig J."/>
            <person name="Frankel J."/>
            <person name="Tsao C.-C."/>
            <person name="Gorovsky M.A."/>
            <person name="Keeling P.J."/>
            <person name="Waller R.F."/>
            <person name="Patron N.J."/>
            <person name="Cherry J.M."/>
            <person name="Stover N.A."/>
            <person name="Krieger C.J."/>
            <person name="del Toro C."/>
            <person name="Ryder H.F."/>
            <person name="Williamson S.C."/>
            <person name="Barbeau R.A."/>
            <person name="Hamilton E.P."/>
            <person name="Orias E."/>
        </authorList>
    </citation>
    <scope>NUCLEOTIDE SEQUENCE [LARGE SCALE GENOMIC DNA]</scope>
    <source>
        <strain evidence="5">SB210</strain>
    </source>
</reference>
<dbReference type="KEGG" id="tet:TTHERM_01461130"/>
<keyword evidence="5" id="KW-1185">Reference proteome</keyword>
<keyword evidence="4" id="KW-0808">Transferase</keyword>
<dbReference type="Gene3D" id="3.30.200.20">
    <property type="entry name" value="Phosphorylase Kinase, domain 1"/>
    <property type="match status" value="1"/>
</dbReference>
<dbReference type="SUPFAM" id="SSF56112">
    <property type="entry name" value="Protein kinase-like (PK-like)"/>
    <property type="match status" value="2"/>
</dbReference>
<feature type="domain" description="Protein kinase" evidence="3">
    <location>
        <begin position="42"/>
        <end position="333"/>
    </location>
</feature>
<dbReference type="InterPro" id="IPR011009">
    <property type="entry name" value="Kinase-like_dom_sf"/>
</dbReference>
<accession>Q229A3</accession>
<dbReference type="EMBL" id="GG662660">
    <property type="protein sequence ID" value="EAR81870.2"/>
    <property type="molecule type" value="Genomic_DNA"/>
</dbReference>
<dbReference type="Pfam" id="PF00069">
    <property type="entry name" value="Pkinase"/>
    <property type="match status" value="2"/>
</dbReference>
<evidence type="ECO:0000313" key="4">
    <source>
        <dbReference type="EMBL" id="EAR81870.2"/>
    </source>
</evidence>
<gene>
    <name evidence="4" type="ORF">TTHERM_01461130</name>
</gene>
<dbReference type="Proteomes" id="UP000009168">
    <property type="component" value="Unassembled WGS sequence"/>
</dbReference>
<dbReference type="HOGENOM" id="CLU_240651_0_0_1"/>
<dbReference type="AlphaFoldDB" id="Q229A3"/>
<evidence type="ECO:0000313" key="5">
    <source>
        <dbReference type="Proteomes" id="UP000009168"/>
    </source>
</evidence>
<dbReference type="Pfam" id="PF13516">
    <property type="entry name" value="LRR_6"/>
    <property type="match status" value="6"/>
</dbReference>
<dbReference type="PANTHER" id="PTHR44167:SF24">
    <property type="entry name" value="SERINE_THREONINE-PROTEIN KINASE CHK2"/>
    <property type="match status" value="1"/>
</dbReference>
<dbReference type="RefSeq" id="XP_001029533.2">
    <property type="nucleotide sequence ID" value="XM_001029533.2"/>
</dbReference>
<name>Q229A3_TETTS</name>
<dbReference type="CDD" id="cd00180">
    <property type="entry name" value="PKc"/>
    <property type="match status" value="1"/>
</dbReference>
<dbReference type="GO" id="GO:0005524">
    <property type="term" value="F:ATP binding"/>
    <property type="evidence" value="ECO:0007669"/>
    <property type="project" value="InterPro"/>
</dbReference>
<dbReference type="PANTHER" id="PTHR44167">
    <property type="entry name" value="OVARIAN-SPECIFIC SERINE/THREONINE-PROTEIN KINASE LOK-RELATED"/>
    <property type="match status" value="1"/>
</dbReference>
<dbReference type="PROSITE" id="PS00108">
    <property type="entry name" value="PROTEIN_KINASE_ST"/>
    <property type="match status" value="2"/>
</dbReference>
<dbReference type="GO" id="GO:0004672">
    <property type="term" value="F:protein kinase activity"/>
    <property type="evidence" value="ECO:0007669"/>
    <property type="project" value="InterPro"/>
</dbReference>
<dbReference type="Gene3D" id="1.10.510.10">
    <property type="entry name" value="Transferase(Phosphotransferase) domain 1"/>
    <property type="match status" value="2"/>
</dbReference>
<dbReference type="PROSITE" id="PS50011">
    <property type="entry name" value="PROTEIN_KINASE_DOM"/>
    <property type="match status" value="2"/>
</dbReference>
<evidence type="ECO:0000256" key="2">
    <source>
        <dbReference type="ARBA" id="ARBA00022737"/>
    </source>
</evidence>
<dbReference type="InterPro" id="IPR008271">
    <property type="entry name" value="Ser/Thr_kinase_AS"/>
</dbReference>
<dbReference type="InterPro" id="IPR001611">
    <property type="entry name" value="Leu-rich_rpt"/>
</dbReference>